<dbReference type="InterPro" id="IPR020046">
    <property type="entry name" value="5-3_exonucl_a-hlix_arch_N"/>
</dbReference>
<keyword evidence="2" id="KW-0378">Hydrolase</keyword>
<organism evidence="5 6">
    <name type="scientific">Acidithiobacillus ferrivorans SS3</name>
    <dbReference type="NCBI Taxonomy" id="743299"/>
    <lineage>
        <taxon>Bacteria</taxon>
        <taxon>Pseudomonadati</taxon>
        <taxon>Pseudomonadota</taxon>
        <taxon>Acidithiobacillia</taxon>
        <taxon>Acidithiobacillales</taxon>
        <taxon>Acidithiobacillaceae</taxon>
        <taxon>Acidithiobacillus</taxon>
    </lineage>
</organism>
<dbReference type="KEGG" id="afi:Acife_3004"/>
<dbReference type="GO" id="GO:0017108">
    <property type="term" value="F:5'-flap endonuclease activity"/>
    <property type="evidence" value="ECO:0007669"/>
    <property type="project" value="InterPro"/>
</dbReference>
<evidence type="ECO:0000313" key="6">
    <source>
        <dbReference type="Proteomes" id="UP000009220"/>
    </source>
</evidence>
<dbReference type="Gene3D" id="1.10.150.20">
    <property type="entry name" value="5' to 3' exonuclease, C-terminal subdomain"/>
    <property type="match status" value="1"/>
</dbReference>
<dbReference type="PANTHER" id="PTHR42646">
    <property type="entry name" value="FLAP ENDONUCLEASE XNI"/>
    <property type="match status" value="1"/>
</dbReference>
<gene>
    <name evidence="5" type="ORF">Acife_3004</name>
</gene>
<protein>
    <submittedName>
        <fullName evidence="5">5'-3' exonuclease, resolvase-like domain-containing protein</fullName>
    </submittedName>
</protein>
<sequence>MRHVLLIDGNNIGYASMYVPALSHLAHRGQPTGGIMGLAQSVMRISSLYPGAVPVVLWDGHAAWRKSLCPEYKANRKDTPEKVAVTDSWRQQQPLASTLLLHMGVIQMRAVDAEADDLAGRLCLNETPAAHGIDRVTMVSGDTDWWQALSPGVDWFTPITDKPMSLEMLRTAAAKDGPFAGPDEYLLAKAVAGDPSDNIPGVPGVGMATALKLLRLHGGLEGIQQSVDQGHAKDKKSVAIAAMIPAIERNLHIMDWRKAPELRPGNTGVMREDFDAPACQTFCDDLGLHRLSERLAGEASWDCAAQSWALSPTMDFCVAAC</sequence>
<dbReference type="CDD" id="cd09899">
    <property type="entry name" value="H3TH_T4-like"/>
    <property type="match status" value="1"/>
</dbReference>
<dbReference type="Pfam" id="PF02739">
    <property type="entry name" value="5_3_exonuc_N"/>
    <property type="match status" value="1"/>
</dbReference>
<dbReference type="RefSeq" id="WP_014030316.1">
    <property type="nucleotide sequence ID" value="NC_015942.1"/>
</dbReference>
<dbReference type="InterPro" id="IPR008918">
    <property type="entry name" value="HhH2"/>
</dbReference>
<accession>G0JUA8</accession>
<dbReference type="InterPro" id="IPR020045">
    <property type="entry name" value="DNA_polI_H3TH"/>
</dbReference>
<evidence type="ECO:0000256" key="2">
    <source>
        <dbReference type="ARBA" id="ARBA00022801"/>
    </source>
</evidence>
<dbReference type="InterPro" id="IPR029060">
    <property type="entry name" value="PIN-like_dom_sf"/>
</dbReference>
<dbReference type="STRING" id="743299.Acife_3004"/>
<dbReference type="GO" id="GO:0033567">
    <property type="term" value="P:DNA replication, Okazaki fragment processing"/>
    <property type="evidence" value="ECO:0007669"/>
    <property type="project" value="InterPro"/>
</dbReference>
<dbReference type="GO" id="GO:0003677">
    <property type="term" value="F:DNA binding"/>
    <property type="evidence" value="ECO:0007669"/>
    <property type="project" value="UniProtKB-KW"/>
</dbReference>
<dbReference type="InterPro" id="IPR002421">
    <property type="entry name" value="5-3_exonuclease"/>
</dbReference>
<dbReference type="Gene3D" id="3.40.50.1010">
    <property type="entry name" value="5'-nuclease"/>
    <property type="match status" value="1"/>
</dbReference>
<dbReference type="AlphaFoldDB" id="G0JUA8"/>
<dbReference type="Proteomes" id="UP000009220">
    <property type="component" value="Chromosome"/>
</dbReference>
<name>G0JUA8_9PROT</name>
<dbReference type="CDD" id="cd09860">
    <property type="entry name" value="PIN_T4-like"/>
    <property type="match status" value="1"/>
</dbReference>
<dbReference type="Pfam" id="PF01367">
    <property type="entry name" value="5_3_exonuc"/>
    <property type="match status" value="1"/>
</dbReference>
<evidence type="ECO:0000256" key="1">
    <source>
        <dbReference type="ARBA" id="ARBA00022722"/>
    </source>
</evidence>
<dbReference type="EMBL" id="CP002985">
    <property type="protein sequence ID" value="AEM49077.1"/>
    <property type="molecule type" value="Genomic_DNA"/>
</dbReference>
<keyword evidence="1" id="KW-0540">Nuclease</keyword>
<dbReference type="SUPFAM" id="SSF88723">
    <property type="entry name" value="PIN domain-like"/>
    <property type="match status" value="1"/>
</dbReference>
<dbReference type="eggNOG" id="COG0258">
    <property type="taxonomic scope" value="Bacteria"/>
</dbReference>
<dbReference type="InterPro" id="IPR038969">
    <property type="entry name" value="FEN"/>
</dbReference>
<dbReference type="InterPro" id="IPR036279">
    <property type="entry name" value="5-3_exonuclease_C_sf"/>
</dbReference>
<dbReference type="HOGENOM" id="CLU_865029_0_0_6"/>
<dbReference type="GO" id="GO:0008409">
    <property type="term" value="F:5'-3' exonuclease activity"/>
    <property type="evidence" value="ECO:0007669"/>
    <property type="project" value="InterPro"/>
</dbReference>
<keyword evidence="3" id="KW-0238">DNA-binding</keyword>
<dbReference type="SMART" id="SM00475">
    <property type="entry name" value="53EXOc"/>
    <property type="match status" value="1"/>
</dbReference>
<proteinExistence type="predicted"/>
<dbReference type="PANTHER" id="PTHR42646:SF2">
    <property type="entry name" value="5'-3' EXONUCLEASE FAMILY PROTEIN"/>
    <property type="match status" value="1"/>
</dbReference>
<evidence type="ECO:0000313" key="5">
    <source>
        <dbReference type="EMBL" id="AEM49077.1"/>
    </source>
</evidence>
<keyword evidence="5" id="KW-0269">Exonuclease</keyword>
<reference evidence="5 6" key="1">
    <citation type="journal article" date="2011" name="J. Bacteriol.">
        <title>Draft genome of the psychrotolerant acidophile Acidithiobacillus ferrivorans SS3.</title>
        <authorList>
            <person name="Liljeqvist M."/>
            <person name="Valdes J."/>
            <person name="Holmes D.S."/>
            <person name="Dopson M."/>
        </authorList>
    </citation>
    <scope>NUCLEOTIDE SEQUENCE [LARGE SCALE GENOMIC DNA]</scope>
    <source>
        <strain evidence="5 6">SS3</strain>
    </source>
</reference>
<evidence type="ECO:0000256" key="3">
    <source>
        <dbReference type="ARBA" id="ARBA00023125"/>
    </source>
</evidence>
<dbReference type="SMART" id="SM00279">
    <property type="entry name" value="HhH2"/>
    <property type="match status" value="1"/>
</dbReference>
<evidence type="ECO:0000259" key="4">
    <source>
        <dbReference type="SMART" id="SM00475"/>
    </source>
</evidence>
<dbReference type="SUPFAM" id="SSF47807">
    <property type="entry name" value="5' to 3' exonuclease, C-terminal subdomain"/>
    <property type="match status" value="1"/>
</dbReference>
<feature type="domain" description="5'-3' exonuclease" evidence="4">
    <location>
        <begin position="1"/>
        <end position="263"/>
    </location>
</feature>